<keyword evidence="3" id="KW-0221">Differentiation</keyword>
<dbReference type="GeneID" id="25375911"/>
<dbReference type="Proteomes" id="UP000030744">
    <property type="component" value="Unassembled WGS sequence"/>
</dbReference>
<feature type="binding site" evidence="6">
    <location>
        <position position="89"/>
    </location>
    <ligand>
        <name>substrate</name>
    </ligand>
</feature>
<evidence type="ECO:0000256" key="5">
    <source>
        <dbReference type="PIRSR" id="PIRSR607702-1"/>
    </source>
</evidence>
<evidence type="ECO:0000256" key="1">
    <source>
        <dbReference type="ARBA" id="ARBA00002508"/>
    </source>
</evidence>
<evidence type="ECO:0000256" key="4">
    <source>
        <dbReference type="ARBA" id="ARBA00022928"/>
    </source>
</evidence>
<comment type="similarity">
    <text evidence="2">Belongs to the janus family.</text>
</comment>
<keyword evidence="9" id="KW-1185">Reference proteome</keyword>
<dbReference type="SUPFAM" id="SSF143724">
    <property type="entry name" value="PHP14-like"/>
    <property type="match status" value="1"/>
</dbReference>
<keyword evidence="4" id="KW-0726">Sexual differentiation</keyword>
<name>U6JV91_9EIME</name>
<dbReference type="OrthoDB" id="10249612at2759"/>
<organism evidence="8 9">
    <name type="scientific">Eimeria mitis</name>
    <dbReference type="NCBI Taxonomy" id="44415"/>
    <lineage>
        <taxon>Eukaryota</taxon>
        <taxon>Sar</taxon>
        <taxon>Alveolata</taxon>
        <taxon>Apicomplexa</taxon>
        <taxon>Conoidasida</taxon>
        <taxon>Coccidia</taxon>
        <taxon>Eucoccidiorida</taxon>
        <taxon>Eimeriorina</taxon>
        <taxon>Eimeriidae</taxon>
        <taxon>Eimeria</taxon>
    </lineage>
</organism>
<evidence type="ECO:0000256" key="6">
    <source>
        <dbReference type="PIRSR" id="PIRSR607702-2"/>
    </source>
</evidence>
<feature type="active site" description="Proton acceptor" evidence="5">
    <location>
        <position position="117"/>
    </location>
</feature>
<dbReference type="PANTHER" id="PTHR12258:SF5">
    <property type="entry name" value="BCDNA.GH02250-RELATED"/>
    <property type="match status" value="1"/>
</dbReference>
<dbReference type="GO" id="GO:0101006">
    <property type="term" value="F:protein histidine phosphatase activity"/>
    <property type="evidence" value="ECO:0007669"/>
    <property type="project" value="TreeGrafter"/>
</dbReference>
<dbReference type="GO" id="GO:0030154">
    <property type="term" value="P:cell differentiation"/>
    <property type="evidence" value="ECO:0007669"/>
    <property type="project" value="UniProtKB-KW"/>
</dbReference>
<dbReference type="InterPro" id="IPR038596">
    <property type="entry name" value="Janus_sf"/>
</dbReference>
<evidence type="ECO:0000256" key="3">
    <source>
        <dbReference type="ARBA" id="ARBA00022782"/>
    </source>
</evidence>
<evidence type="ECO:0000256" key="7">
    <source>
        <dbReference type="SAM" id="MobiDB-lite"/>
    </source>
</evidence>
<dbReference type="Pfam" id="PF05005">
    <property type="entry name" value="Ocnus"/>
    <property type="match status" value="1"/>
</dbReference>
<dbReference type="GO" id="GO:0005829">
    <property type="term" value="C:cytosol"/>
    <property type="evidence" value="ECO:0007669"/>
    <property type="project" value="TreeGrafter"/>
</dbReference>
<protein>
    <submittedName>
        <fullName evidence="8">14 kDa phosphohistidine phosphatase, putative</fullName>
    </submittedName>
</protein>
<dbReference type="InterPro" id="IPR007702">
    <property type="entry name" value="Janus"/>
</dbReference>
<proteinExistence type="inferred from homology"/>
<feature type="region of interest" description="Disordered" evidence="7">
    <location>
        <begin position="51"/>
        <end position="71"/>
    </location>
</feature>
<dbReference type="PANTHER" id="PTHR12258">
    <property type="entry name" value="JANUS-A/JANUS-B"/>
    <property type="match status" value="1"/>
</dbReference>
<dbReference type="GO" id="GO:0007548">
    <property type="term" value="P:sex differentiation"/>
    <property type="evidence" value="ECO:0007669"/>
    <property type="project" value="UniProtKB-KW"/>
</dbReference>
<dbReference type="AlphaFoldDB" id="U6JV91"/>
<comment type="function">
    <text evidence="1">JanA and janB regulate somatic sex differentiation.</text>
</comment>
<dbReference type="RefSeq" id="XP_013350006.1">
    <property type="nucleotide sequence ID" value="XM_013494552.1"/>
</dbReference>
<dbReference type="EMBL" id="HG679585">
    <property type="protein sequence ID" value="CDJ27428.1"/>
    <property type="molecule type" value="Genomic_DNA"/>
</dbReference>
<dbReference type="Gene3D" id="3.50.20.20">
    <property type="entry name" value="Janus/Ocnus"/>
    <property type="match status" value="1"/>
</dbReference>
<evidence type="ECO:0000313" key="9">
    <source>
        <dbReference type="Proteomes" id="UP000030744"/>
    </source>
</evidence>
<gene>
    <name evidence="8" type="ORF">EMH_0009240</name>
</gene>
<evidence type="ECO:0000313" key="8">
    <source>
        <dbReference type="EMBL" id="CDJ27428.1"/>
    </source>
</evidence>
<accession>U6JV91</accession>
<sequence length="190" mass="21082">MDGSKQSQRTAEEVELALEVLNDELAGASPLDRPSLELATQALTDRLLELRKQQRGTGNPPETGEVSKQSTHEYSSSLQAVVLGDGKQKYTLIKIPKQDDMHGDIYLVRGDPKAEYHYQTAIDTLNALQSRNILSDVTGGGRMDVLRAEKKVEIYGYSYQYGAADHSITAKMVKEYLGDEFIVSFGNYGY</sequence>
<evidence type="ECO:0000256" key="2">
    <source>
        <dbReference type="ARBA" id="ARBA00010971"/>
    </source>
</evidence>
<reference evidence="8" key="2">
    <citation type="submission" date="2013-10" db="EMBL/GenBank/DDBJ databases">
        <authorList>
            <person name="Aslett M."/>
        </authorList>
    </citation>
    <scope>NUCLEOTIDE SEQUENCE [LARGE SCALE GENOMIC DNA]</scope>
    <source>
        <strain evidence="8">Houghton</strain>
    </source>
</reference>
<reference evidence="8" key="1">
    <citation type="submission" date="2013-10" db="EMBL/GenBank/DDBJ databases">
        <title>Genomic analysis of the causative agents of coccidiosis in chickens.</title>
        <authorList>
            <person name="Reid A.J."/>
            <person name="Blake D."/>
            <person name="Billington K."/>
            <person name="Browne H."/>
            <person name="Dunn M."/>
            <person name="Hung S."/>
            <person name="Kawahara F."/>
            <person name="Miranda-Saavedra D."/>
            <person name="Mourier T."/>
            <person name="Nagra H."/>
            <person name="Otto T.D."/>
            <person name="Rawlings N."/>
            <person name="Sanchez A."/>
            <person name="Sanders M."/>
            <person name="Subramaniam C."/>
            <person name="Tay Y."/>
            <person name="Dear P."/>
            <person name="Doerig C."/>
            <person name="Gruber A."/>
            <person name="Parkinson J."/>
            <person name="Shirley M."/>
            <person name="Wan K.L."/>
            <person name="Berriman M."/>
            <person name="Tomley F."/>
            <person name="Pain A."/>
        </authorList>
    </citation>
    <scope>NUCLEOTIDE SEQUENCE [LARGE SCALE GENOMIC DNA]</scope>
    <source>
        <strain evidence="8">Houghton</strain>
    </source>
</reference>
<dbReference type="VEuPathDB" id="ToxoDB:EMH_0009240"/>